<dbReference type="Gene3D" id="3.40.630.30">
    <property type="match status" value="1"/>
</dbReference>
<evidence type="ECO:0000313" key="1">
    <source>
        <dbReference type="EMBL" id="CUH69331.1"/>
    </source>
</evidence>
<dbReference type="PANTHER" id="PTHR20905">
    <property type="entry name" value="N-ACETYLTRANSFERASE-RELATED"/>
    <property type="match status" value="1"/>
</dbReference>
<keyword evidence="3" id="KW-1185">Reference proteome</keyword>
<reference evidence="2 4" key="1">
    <citation type="submission" date="2015-09" db="EMBL/GenBank/DDBJ databases">
        <authorList>
            <consortium name="Swine Surveillance"/>
        </authorList>
    </citation>
    <scope>NUCLEOTIDE SEQUENCE [LARGE SCALE GENOMIC DNA]</scope>
    <source>
        <strain evidence="2 4">5120</strain>
    </source>
</reference>
<organism evidence="2 4">
    <name type="scientific">Thalassovita autumnalis</name>
    <dbReference type="NCBI Taxonomy" id="2072972"/>
    <lineage>
        <taxon>Bacteria</taxon>
        <taxon>Pseudomonadati</taxon>
        <taxon>Pseudomonadota</taxon>
        <taxon>Alphaproteobacteria</taxon>
        <taxon>Rhodobacterales</taxon>
        <taxon>Roseobacteraceae</taxon>
        <taxon>Thalassovita</taxon>
    </lineage>
</organism>
<gene>
    <name evidence="1" type="ORF">TL5118_03290</name>
    <name evidence="2" type="ORF">TL5120_04073</name>
</gene>
<dbReference type="Proteomes" id="UP000051086">
    <property type="component" value="Unassembled WGS sequence"/>
</dbReference>
<dbReference type="PANTHER" id="PTHR20905:SF1">
    <property type="entry name" value="AT07410P-RELATED"/>
    <property type="match status" value="1"/>
</dbReference>
<sequence>MACPVAAPGLMPLCEDMTNPDILIQPLGADLAPAAFDLATSVFVASSTLHQALGITLEAYRTYLQDGFQQMVQEGLSVVAQHQKTGEVLGCLIVTDFHAHLYPTPPQDAAFAPLAALTAALAAKYRTQRSIDPGHVILVDMGAVSPAARGLGLYKSMRQAAHQRAKTRGFTHVVGELSSATTQAYVLGQLGHQTIAEVPFQSFEHNGTHPFAKITDPQCLVLAEGRLTD</sequence>
<dbReference type="EMBL" id="CYSB01000039">
    <property type="protein sequence ID" value="CUH69331.1"/>
    <property type="molecule type" value="Genomic_DNA"/>
</dbReference>
<name>A0A0P1FMC1_9RHOB</name>
<proteinExistence type="predicted"/>
<reference evidence="1 3" key="2">
    <citation type="submission" date="2015-09" db="EMBL/GenBank/DDBJ databases">
        <authorList>
            <person name="Rodrigo-Torres L."/>
            <person name="Arahal D.R."/>
        </authorList>
    </citation>
    <scope>NUCLEOTIDE SEQUENCE [LARGE SCALE GENOMIC DNA]</scope>
    <source>
        <strain evidence="1 3">CECT 5118</strain>
    </source>
</reference>
<evidence type="ECO:0000313" key="4">
    <source>
        <dbReference type="Proteomes" id="UP000051887"/>
    </source>
</evidence>
<dbReference type="AlphaFoldDB" id="A0A0P1FMC1"/>
<dbReference type="SUPFAM" id="SSF55729">
    <property type="entry name" value="Acyl-CoA N-acyltransferases (Nat)"/>
    <property type="match status" value="1"/>
</dbReference>
<protein>
    <recommendedName>
        <fullName evidence="5">N-acetyltransferase domain-containing protein</fullName>
    </recommendedName>
</protein>
<dbReference type="EMBL" id="CYSC01000044">
    <property type="protein sequence ID" value="CUH74254.1"/>
    <property type="molecule type" value="Genomic_DNA"/>
</dbReference>
<dbReference type="Proteomes" id="UP000051887">
    <property type="component" value="Unassembled WGS sequence"/>
</dbReference>
<dbReference type="GO" id="GO:0008080">
    <property type="term" value="F:N-acetyltransferase activity"/>
    <property type="evidence" value="ECO:0007669"/>
    <property type="project" value="TreeGrafter"/>
</dbReference>
<evidence type="ECO:0000313" key="3">
    <source>
        <dbReference type="Proteomes" id="UP000051086"/>
    </source>
</evidence>
<evidence type="ECO:0008006" key="5">
    <source>
        <dbReference type="Google" id="ProtNLM"/>
    </source>
</evidence>
<evidence type="ECO:0000313" key="2">
    <source>
        <dbReference type="EMBL" id="CUH74254.1"/>
    </source>
</evidence>
<accession>A0A0P1FMC1</accession>
<dbReference type="InterPro" id="IPR016181">
    <property type="entry name" value="Acyl_CoA_acyltransferase"/>
</dbReference>